<dbReference type="InterPro" id="IPR000305">
    <property type="entry name" value="GIY-YIG_endonuc"/>
</dbReference>
<comment type="caution">
    <text evidence="2">The sequence shown here is derived from an EMBL/GenBank/DDBJ whole genome shotgun (WGS) entry which is preliminary data.</text>
</comment>
<dbReference type="SUPFAM" id="SSF82771">
    <property type="entry name" value="GIY-YIG endonuclease"/>
    <property type="match status" value="1"/>
</dbReference>
<accession>A0ABT3RW73</accession>
<dbReference type="Gene3D" id="3.40.1440.10">
    <property type="entry name" value="GIY-YIG endonuclease"/>
    <property type="match status" value="1"/>
</dbReference>
<sequence length="55" mass="6616">MKYYCYILYSVKLDKYYVGHTGDELVERLRRHNSNHKGYTVSLSGYYMIFPETVI</sequence>
<reference evidence="2 3" key="1">
    <citation type="submission" date="2022-11" db="EMBL/GenBank/DDBJ databases">
        <title>The characterization of three novel Bacteroidetes species and genomic analysis of their roles in tidal elemental geochemical cycles.</title>
        <authorList>
            <person name="Ma K."/>
        </authorList>
    </citation>
    <scope>NUCLEOTIDE SEQUENCE [LARGE SCALE GENOMIC DNA]</scope>
    <source>
        <strain evidence="2 3">M17</strain>
    </source>
</reference>
<evidence type="ECO:0000313" key="2">
    <source>
        <dbReference type="EMBL" id="MCX2745893.1"/>
    </source>
</evidence>
<dbReference type="PROSITE" id="PS50164">
    <property type="entry name" value="GIY_YIG"/>
    <property type="match status" value="1"/>
</dbReference>
<dbReference type="Proteomes" id="UP001209885">
    <property type="component" value="Unassembled WGS sequence"/>
</dbReference>
<dbReference type="InterPro" id="IPR035901">
    <property type="entry name" value="GIY-YIG_endonuc_sf"/>
</dbReference>
<dbReference type="RefSeq" id="WP_266058502.1">
    <property type="nucleotide sequence ID" value="NZ_JAPFQN010000012.1"/>
</dbReference>
<keyword evidence="3" id="KW-1185">Reference proteome</keyword>
<evidence type="ECO:0000259" key="1">
    <source>
        <dbReference type="PROSITE" id="PS50164"/>
    </source>
</evidence>
<evidence type="ECO:0000313" key="3">
    <source>
        <dbReference type="Proteomes" id="UP001209885"/>
    </source>
</evidence>
<dbReference type="Pfam" id="PF01541">
    <property type="entry name" value="GIY-YIG"/>
    <property type="match status" value="1"/>
</dbReference>
<proteinExistence type="predicted"/>
<protein>
    <submittedName>
        <fullName evidence="2">GIY-YIG nuclease family protein</fullName>
    </submittedName>
</protein>
<gene>
    <name evidence="2" type="ORF">OO013_18570</name>
</gene>
<name>A0ABT3RW73_9BACT</name>
<dbReference type="EMBL" id="JAPFQN010000012">
    <property type="protein sequence ID" value="MCX2745893.1"/>
    <property type="molecule type" value="Genomic_DNA"/>
</dbReference>
<organism evidence="2 3">
    <name type="scientific">Mangrovivirga halotolerans</name>
    <dbReference type="NCBI Taxonomy" id="2993936"/>
    <lineage>
        <taxon>Bacteria</taxon>
        <taxon>Pseudomonadati</taxon>
        <taxon>Bacteroidota</taxon>
        <taxon>Cytophagia</taxon>
        <taxon>Cytophagales</taxon>
        <taxon>Mangrovivirgaceae</taxon>
        <taxon>Mangrovivirga</taxon>
    </lineage>
</organism>
<feature type="domain" description="GIY-YIG" evidence="1">
    <location>
        <begin position="1"/>
        <end position="55"/>
    </location>
</feature>